<dbReference type="RefSeq" id="WP_093367104.1">
    <property type="nucleotide sequence ID" value="NZ_FOZZ01000012.1"/>
</dbReference>
<evidence type="ECO:0000256" key="6">
    <source>
        <dbReference type="ARBA" id="ARBA00022840"/>
    </source>
</evidence>
<dbReference type="OrthoDB" id="9763310at2"/>
<dbReference type="Gene3D" id="3.40.50.300">
    <property type="entry name" value="P-loop containing nucleotide triphosphate hydrolases"/>
    <property type="match status" value="2"/>
</dbReference>
<evidence type="ECO:0000256" key="7">
    <source>
        <dbReference type="ARBA" id="ARBA00023125"/>
    </source>
</evidence>
<keyword evidence="5 15" id="KW-0347">Helicase</keyword>
<dbReference type="InterPro" id="IPR001650">
    <property type="entry name" value="Helicase_C-like"/>
</dbReference>
<keyword evidence="16" id="KW-1185">Reference proteome</keyword>
<reference evidence="15 16" key="1">
    <citation type="submission" date="2016-10" db="EMBL/GenBank/DDBJ databases">
        <authorList>
            <person name="de Groot N.N."/>
        </authorList>
    </citation>
    <scope>NUCLEOTIDE SEQUENCE [LARGE SCALE GENOMIC DNA]</scope>
    <source>
        <strain evidence="15 16">DSM 22789</strain>
    </source>
</reference>
<dbReference type="InterPro" id="IPR004589">
    <property type="entry name" value="DNA_helicase_ATP-dep_RecQ"/>
</dbReference>
<evidence type="ECO:0000256" key="10">
    <source>
        <dbReference type="ARBA" id="ARBA00034808"/>
    </source>
</evidence>
<dbReference type="GO" id="GO:0009378">
    <property type="term" value="F:four-way junction helicase activity"/>
    <property type="evidence" value="ECO:0007669"/>
    <property type="project" value="TreeGrafter"/>
</dbReference>
<evidence type="ECO:0000256" key="4">
    <source>
        <dbReference type="ARBA" id="ARBA00022801"/>
    </source>
</evidence>
<dbReference type="GO" id="GO:0006310">
    <property type="term" value="P:DNA recombination"/>
    <property type="evidence" value="ECO:0007669"/>
    <property type="project" value="InterPro"/>
</dbReference>
<dbReference type="EC" id="5.6.2.4" evidence="10"/>
<keyword evidence="3" id="KW-0547">Nucleotide-binding</keyword>
<dbReference type="GO" id="GO:0043590">
    <property type="term" value="C:bacterial nucleoid"/>
    <property type="evidence" value="ECO:0007669"/>
    <property type="project" value="TreeGrafter"/>
</dbReference>
<protein>
    <recommendedName>
        <fullName evidence="11">ATP-dependent DNA helicase RecQ</fullName>
        <ecNumber evidence="10">5.6.2.4</ecNumber>
    </recommendedName>
    <alternativeName>
        <fullName evidence="12">DNA 3'-5' helicase RecQ</fullName>
    </alternativeName>
</protein>
<dbReference type="PROSITE" id="PS51194">
    <property type="entry name" value="HELICASE_CTER"/>
    <property type="match status" value="1"/>
</dbReference>
<dbReference type="Proteomes" id="UP000198785">
    <property type="component" value="Unassembled WGS sequence"/>
</dbReference>
<dbReference type="CDD" id="cd17920">
    <property type="entry name" value="DEXHc_RecQ"/>
    <property type="match status" value="1"/>
</dbReference>
<comment type="similarity">
    <text evidence="1">Belongs to the helicase family. RecQ subfamily.</text>
</comment>
<dbReference type="GO" id="GO:0043138">
    <property type="term" value="F:3'-5' DNA helicase activity"/>
    <property type="evidence" value="ECO:0007669"/>
    <property type="project" value="UniProtKB-EC"/>
</dbReference>
<dbReference type="FunFam" id="3.40.50.300:FF:001389">
    <property type="entry name" value="ATP-dependent DNA helicase RecQ"/>
    <property type="match status" value="1"/>
</dbReference>
<dbReference type="SMART" id="SM00490">
    <property type="entry name" value="HELICc"/>
    <property type="match status" value="1"/>
</dbReference>
<dbReference type="PANTHER" id="PTHR13710">
    <property type="entry name" value="DNA HELICASE RECQ FAMILY MEMBER"/>
    <property type="match status" value="1"/>
</dbReference>
<evidence type="ECO:0000256" key="11">
    <source>
        <dbReference type="ARBA" id="ARBA00044535"/>
    </source>
</evidence>
<dbReference type="EMBL" id="FOZZ01000012">
    <property type="protein sequence ID" value="SFT10946.1"/>
    <property type="molecule type" value="Genomic_DNA"/>
</dbReference>
<dbReference type="InterPro" id="IPR027417">
    <property type="entry name" value="P-loop_NTPase"/>
</dbReference>
<dbReference type="InterPro" id="IPR032284">
    <property type="entry name" value="RecQ_Zn-bd"/>
</dbReference>
<dbReference type="GO" id="GO:0003677">
    <property type="term" value="F:DNA binding"/>
    <property type="evidence" value="ECO:0007669"/>
    <property type="project" value="UniProtKB-KW"/>
</dbReference>
<dbReference type="GO" id="GO:0005737">
    <property type="term" value="C:cytoplasm"/>
    <property type="evidence" value="ECO:0007669"/>
    <property type="project" value="TreeGrafter"/>
</dbReference>
<dbReference type="SUPFAM" id="SSF52540">
    <property type="entry name" value="P-loop containing nucleoside triphosphate hydrolases"/>
    <property type="match status" value="1"/>
</dbReference>
<evidence type="ECO:0000313" key="16">
    <source>
        <dbReference type="Proteomes" id="UP000198785"/>
    </source>
</evidence>
<comment type="catalytic activity">
    <reaction evidence="9">
        <text>Couples ATP hydrolysis with the unwinding of duplex DNA by translocating in the 3'-5' direction.</text>
        <dbReference type="EC" id="5.6.2.4"/>
    </reaction>
</comment>
<evidence type="ECO:0000259" key="14">
    <source>
        <dbReference type="PROSITE" id="PS51194"/>
    </source>
</evidence>
<dbReference type="Gene3D" id="1.10.10.10">
    <property type="entry name" value="Winged helix-like DNA-binding domain superfamily/Winged helix DNA-binding domain"/>
    <property type="match status" value="1"/>
</dbReference>
<organism evidence="15 16">
    <name type="scientific">Sphingobacterium wenxiniae</name>
    <dbReference type="NCBI Taxonomy" id="683125"/>
    <lineage>
        <taxon>Bacteria</taxon>
        <taxon>Pseudomonadati</taxon>
        <taxon>Bacteroidota</taxon>
        <taxon>Sphingobacteriia</taxon>
        <taxon>Sphingobacteriales</taxon>
        <taxon>Sphingobacteriaceae</taxon>
        <taxon>Sphingobacterium</taxon>
    </lineage>
</organism>
<dbReference type="InterPro" id="IPR014001">
    <property type="entry name" value="Helicase_ATP-bd"/>
</dbReference>
<dbReference type="AlphaFoldDB" id="A0A1I6VB36"/>
<evidence type="ECO:0000259" key="13">
    <source>
        <dbReference type="PROSITE" id="PS51192"/>
    </source>
</evidence>
<keyword evidence="8" id="KW-0413">Isomerase</keyword>
<evidence type="ECO:0000256" key="1">
    <source>
        <dbReference type="ARBA" id="ARBA00005446"/>
    </source>
</evidence>
<dbReference type="GO" id="GO:0006281">
    <property type="term" value="P:DNA repair"/>
    <property type="evidence" value="ECO:0007669"/>
    <property type="project" value="TreeGrafter"/>
</dbReference>
<dbReference type="SMART" id="SM00487">
    <property type="entry name" value="DEXDc"/>
    <property type="match status" value="1"/>
</dbReference>
<dbReference type="InterPro" id="IPR036388">
    <property type="entry name" value="WH-like_DNA-bd_sf"/>
</dbReference>
<keyword evidence="4" id="KW-0378">Hydrolase</keyword>
<dbReference type="NCBIfam" id="TIGR00614">
    <property type="entry name" value="recQ_fam"/>
    <property type="match status" value="1"/>
</dbReference>
<evidence type="ECO:0000256" key="8">
    <source>
        <dbReference type="ARBA" id="ARBA00023235"/>
    </source>
</evidence>
<dbReference type="GO" id="GO:0005524">
    <property type="term" value="F:ATP binding"/>
    <property type="evidence" value="ECO:0007669"/>
    <property type="project" value="UniProtKB-KW"/>
</dbReference>
<name>A0A1I6VB36_9SPHI</name>
<dbReference type="PROSITE" id="PS51192">
    <property type="entry name" value="HELICASE_ATP_BIND_1"/>
    <property type="match status" value="1"/>
</dbReference>
<evidence type="ECO:0000256" key="9">
    <source>
        <dbReference type="ARBA" id="ARBA00034617"/>
    </source>
</evidence>
<sequence>MENKSLDILKQYWGYEAFRELQDDIIASVLQQRDTLALMPTGGGKSICFQVPALQMEGICIVVSPLIALMKDQVEQLRKREIEAIAIFSGMSKREVDIALDNCVYGKIKFLYLSPERLYSDLVQERIRYMKVNLFAIDEAHCISQWGYDFRPSYLQLAKLRELHPEVPFLALTATATSKVVDDIQEKLEFKAKNVFRKSFRRQNLAYMALDESDKSGRMLRMIHKLGGSGVLYVRNRRETQEVAQYLMNHGVSADYYHAGLDAQTRSWKQDNWTTNKMRVMVATNAFGMGIDKPDVRFVLHLDVPDSLEAYYQEAGRAGRDGKKAFPVLMYQQADRERLWENFQNSFPSVKFIQQVYHHLGNYYQIAYGAGKGLVFDFDLVDFTKRYQLEILPTQSALKFLERDGWISLSEAVFIPSRFKFEVDFQELYKFQVQSVKYDPLIKLILRSYGGAFDYYIPINEFELAKRLKLPRDVVVEMLTGLMKQELASYLPQTDAPQLEFLQGRVDYKNLFIDTQFIEERKEVKETQLKAVYHYLDEKYCRSIALQAYFGEQTDETCGECDLCLMRTHQESVEEKLRLEIKTLLLEQPLDLKDLVDGLTIGNDSARLKVVRELVDQEYILIEEERYFWNTTF</sequence>
<evidence type="ECO:0000256" key="5">
    <source>
        <dbReference type="ARBA" id="ARBA00022806"/>
    </source>
</evidence>
<dbReference type="Pfam" id="PF16124">
    <property type="entry name" value="RecQ_Zn_bind"/>
    <property type="match status" value="1"/>
</dbReference>
<accession>A0A1I6VB36</accession>
<feature type="domain" description="Helicase ATP-binding" evidence="13">
    <location>
        <begin position="26"/>
        <end position="194"/>
    </location>
</feature>
<dbReference type="GO" id="GO:0016787">
    <property type="term" value="F:hydrolase activity"/>
    <property type="evidence" value="ECO:0007669"/>
    <property type="project" value="UniProtKB-KW"/>
</dbReference>
<evidence type="ECO:0000256" key="12">
    <source>
        <dbReference type="ARBA" id="ARBA00044550"/>
    </source>
</evidence>
<gene>
    <name evidence="15" type="ORF">SAMN05660206_11275</name>
</gene>
<dbReference type="GO" id="GO:0046872">
    <property type="term" value="F:metal ion binding"/>
    <property type="evidence" value="ECO:0007669"/>
    <property type="project" value="UniProtKB-KW"/>
</dbReference>
<dbReference type="PANTHER" id="PTHR13710:SF105">
    <property type="entry name" value="ATP-DEPENDENT DNA HELICASE Q1"/>
    <property type="match status" value="1"/>
</dbReference>
<dbReference type="STRING" id="683125.SAMN05660206_11275"/>
<keyword evidence="6" id="KW-0067">ATP-binding</keyword>
<dbReference type="InterPro" id="IPR011545">
    <property type="entry name" value="DEAD/DEAH_box_helicase_dom"/>
</dbReference>
<keyword evidence="7" id="KW-0238">DNA-binding</keyword>
<feature type="domain" description="Helicase C-terminal" evidence="14">
    <location>
        <begin position="218"/>
        <end position="364"/>
    </location>
</feature>
<dbReference type="Pfam" id="PF00270">
    <property type="entry name" value="DEAD"/>
    <property type="match status" value="1"/>
</dbReference>
<keyword evidence="2" id="KW-0479">Metal-binding</keyword>
<dbReference type="Pfam" id="PF00271">
    <property type="entry name" value="Helicase_C"/>
    <property type="match status" value="1"/>
</dbReference>
<proteinExistence type="inferred from homology"/>
<evidence type="ECO:0000256" key="2">
    <source>
        <dbReference type="ARBA" id="ARBA00022723"/>
    </source>
</evidence>
<evidence type="ECO:0000313" key="15">
    <source>
        <dbReference type="EMBL" id="SFT10946.1"/>
    </source>
</evidence>
<evidence type="ECO:0000256" key="3">
    <source>
        <dbReference type="ARBA" id="ARBA00022741"/>
    </source>
</evidence>
<dbReference type="GO" id="GO:0030894">
    <property type="term" value="C:replisome"/>
    <property type="evidence" value="ECO:0007669"/>
    <property type="project" value="TreeGrafter"/>
</dbReference>